<organism evidence="5 6">
    <name type="scientific">Thermanaeromonas toyohensis ToBE</name>
    <dbReference type="NCBI Taxonomy" id="698762"/>
    <lineage>
        <taxon>Bacteria</taxon>
        <taxon>Bacillati</taxon>
        <taxon>Bacillota</taxon>
        <taxon>Clostridia</taxon>
        <taxon>Neomoorellales</taxon>
        <taxon>Neomoorellaceae</taxon>
        <taxon>Thermanaeromonas</taxon>
    </lineage>
</organism>
<evidence type="ECO:0000256" key="3">
    <source>
        <dbReference type="ARBA" id="ARBA00023002"/>
    </source>
</evidence>
<dbReference type="PANTHER" id="PTHR42659:SF2">
    <property type="entry name" value="XANTHINE DEHYDROGENASE SUBUNIT C-RELATED"/>
    <property type="match status" value="1"/>
</dbReference>
<reference evidence="5 6" key="1">
    <citation type="submission" date="2017-04" db="EMBL/GenBank/DDBJ databases">
        <authorList>
            <person name="Afonso C.L."/>
            <person name="Miller P.J."/>
            <person name="Scott M.A."/>
            <person name="Spackman E."/>
            <person name="Goraichik I."/>
            <person name="Dimitrov K.M."/>
            <person name="Suarez D.L."/>
            <person name="Swayne D.E."/>
        </authorList>
    </citation>
    <scope>NUCLEOTIDE SEQUENCE [LARGE SCALE GENOMIC DNA]</scope>
    <source>
        <strain evidence="5 6">ToBE</strain>
    </source>
</reference>
<evidence type="ECO:0000259" key="4">
    <source>
        <dbReference type="PROSITE" id="PS51387"/>
    </source>
</evidence>
<evidence type="ECO:0000313" key="5">
    <source>
        <dbReference type="EMBL" id="SMB91903.1"/>
    </source>
</evidence>
<dbReference type="SUPFAM" id="SSF55447">
    <property type="entry name" value="CO dehydrogenase flavoprotein C-terminal domain-like"/>
    <property type="match status" value="1"/>
</dbReference>
<dbReference type="Gene3D" id="3.30.465.10">
    <property type="match status" value="1"/>
</dbReference>
<gene>
    <name evidence="5" type="ORF">SAMN00808754_0541</name>
</gene>
<dbReference type="InterPro" id="IPR051312">
    <property type="entry name" value="Diverse_Substr_Oxidored"/>
</dbReference>
<name>A0A1W1VFB2_9FIRM</name>
<dbReference type="Proteomes" id="UP000192569">
    <property type="component" value="Chromosome I"/>
</dbReference>
<dbReference type="InterPro" id="IPR016169">
    <property type="entry name" value="FAD-bd_PCMH_sub2"/>
</dbReference>
<keyword evidence="1" id="KW-0285">Flavoprotein</keyword>
<dbReference type="Pfam" id="PF00941">
    <property type="entry name" value="FAD_binding_5"/>
    <property type="match status" value="1"/>
</dbReference>
<dbReference type="PROSITE" id="PS51387">
    <property type="entry name" value="FAD_PCMH"/>
    <property type="match status" value="1"/>
</dbReference>
<dbReference type="InterPro" id="IPR036683">
    <property type="entry name" value="CO_DH_flav_C_dom_sf"/>
</dbReference>
<evidence type="ECO:0000313" key="6">
    <source>
        <dbReference type="Proteomes" id="UP000192569"/>
    </source>
</evidence>
<dbReference type="InterPro" id="IPR036318">
    <property type="entry name" value="FAD-bd_PCMH-like_sf"/>
</dbReference>
<keyword evidence="6" id="KW-1185">Reference proteome</keyword>
<dbReference type="InterPro" id="IPR005107">
    <property type="entry name" value="CO_DH_flav_C"/>
</dbReference>
<keyword evidence="3" id="KW-0560">Oxidoreductase</keyword>
<dbReference type="InterPro" id="IPR002346">
    <property type="entry name" value="Mopterin_DH_FAD-bd"/>
</dbReference>
<dbReference type="SMART" id="SM01092">
    <property type="entry name" value="CO_deh_flav_C"/>
    <property type="match status" value="1"/>
</dbReference>
<dbReference type="STRING" id="698762.SAMN00808754_0541"/>
<dbReference type="GO" id="GO:0016491">
    <property type="term" value="F:oxidoreductase activity"/>
    <property type="evidence" value="ECO:0007669"/>
    <property type="project" value="UniProtKB-KW"/>
</dbReference>
<protein>
    <submittedName>
        <fullName evidence="5">Carbon-monoxide dehydrogenase medium subunit</fullName>
    </submittedName>
</protein>
<dbReference type="InterPro" id="IPR016167">
    <property type="entry name" value="FAD-bd_PCMH_sub1"/>
</dbReference>
<accession>A0A1W1VFB2</accession>
<dbReference type="AlphaFoldDB" id="A0A1W1VFB2"/>
<proteinExistence type="predicted"/>
<evidence type="ECO:0000256" key="2">
    <source>
        <dbReference type="ARBA" id="ARBA00022827"/>
    </source>
</evidence>
<sequence length="287" mass="30862">MWEEYYRPSTLEEALEILASCKGEARVIAGGTDLILDIKKGSKKAKYLVDIRNIDGINVIEEKGDKLYLGAGVTHTQAATSPLVRNKATALAEAASQVGSVQIRNVGTIVGNIVNAQPAADTAVALVALEAEAEIAFTDGSKQLVKVEELYEGPGKSKVDSTSSIVTGIYIPLRERSKSVFKRLARRKSLALPVINVAVTVVLEEGNRVSYAGVAAGPVGPQPQRLKEVEEFLWGKVLTASVIKEAAQLAARLAQPRDSVLRGSKEYRRELLRVLITRSLQSLATTA</sequence>
<dbReference type="RefSeq" id="WP_084663796.1">
    <property type="nucleotide sequence ID" value="NZ_LT838272.1"/>
</dbReference>
<evidence type="ECO:0000256" key="1">
    <source>
        <dbReference type="ARBA" id="ARBA00022630"/>
    </source>
</evidence>
<dbReference type="PANTHER" id="PTHR42659">
    <property type="entry name" value="XANTHINE DEHYDROGENASE SUBUNIT C-RELATED"/>
    <property type="match status" value="1"/>
</dbReference>
<dbReference type="OrthoDB" id="9789842at2"/>
<dbReference type="EMBL" id="LT838272">
    <property type="protein sequence ID" value="SMB91903.1"/>
    <property type="molecule type" value="Genomic_DNA"/>
</dbReference>
<feature type="domain" description="FAD-binding PCMH-type" evidence="4">
    <location>
        <begin position="1"/>
        <end position="176"/>
    </location>
</feature>
<dbReference type="Gene3D" id="3.30.43.10">
    <property type="entry name" value="Uridine Diphospho-n-acetylenolpyruvylglucosamine Reductase, domain 2"/>
    <property type="match status" value="1"/>
</dbReference>
<dbReference type="InterPro" id="IPR016166">
    <property type="entry name" value="FAD-bd_PCMH"/>
</dbReference>
<dbReference type="SUPFAM" id="SSF56176">
    <property type="entry name" value="FAD-binding/transporter-associated domain-like"/>
    <property type="match status" value="1"/>
</dbReference>
<dbReference type="Pfam" id="PF03450">
    <property type="entry name" value="CO_deh_flav_C"/>
    <property type="match status" value="1"/>
</dbReference>
<keyword evidence="2" id="KW-0274">FAD</keyword>
<dbReference type="Gene3D" id="3.30.390.50">
    <property type="entry name" value="CO dehydrogenase flavoprotein, C-terminal domain"/>
    <property type="match status" value="1"/>
</dbReference>
<dbReference type="GO" id="GO:0071949">
    <property type="term" value="F:FAD binding"/>
    <property type="evidence" value="ECO:0007669"/>
    <property type="project" value="InterPro"/>
</dbReference>